<evidence type="ECO:0000256" key="1">
    <source>
        <dbReference type="ARBA" id="ARBA00007357"/>
    </source>
</evidence>
<dbReference type="SUPFAM" id="SSF55486">
    <property type="entry name" value="Metalloproteases ('zincins'), catalytic domain"/>
    <property type="match status" value="1"/>
</dbReference>
<dbReference type="GO" id="GO:0016485">
    <property type="term" value="P:protein processing"/>
    <property type="evidence" value="ECO:0007669"/>
    <property type="project" value="TreeGrafter"/>
</dbReference>
<accession>A0AAV4IS49</accession>
<name>A0AAV4IS49_9GAST</name>
<dbReference type="GO" id="GO:0005886">
    <property type="term" value="C:plasma membrane"/>
    <property type="evidence" value="ECO:0007669"/>
    <property type="project" value="TreeGrafter"/>
</dbReference>
<dbReference type="InterPro" id="IPR000718">
    <property type="entry name" value="Peptidase_M13"/>
</dbReference>
<protein>
    <submittedName>
        <fullName evidence="3">Endothelin-converting enzyme 1</fullName>
    </submittedName>
</protein>
<dbReference type="PANTHER" id="PTHR11733:SF167">
    <property type="entry name" value="FI17812P1-RELATED"/>
    <property type="match status" value="1"/>
</dbReference>
<proteinExistence type="inferred from homology"/>
<evidence type="ECO:0000259" key="2">
    <source>
        <dbReference type="Pfam" id="PF01431"/>
    </source>
</evidence>
<dbReference type="AlphaFoldDB" id="A0AAV4IS49"/>
<dbReference type="EMBL" id="BMAT01002705">
    <property type="protein sequence ID" value="GFS12233.1"/>
    <property type="molecule type" value="Genomic_DNA"/>
</dbReference>
<dbReference type="Pfam" id="PF01431">
    <property type="entry name" value="Peptidase_M13"/>
    <property type="match status" value="1"/>
</dbReference>
<dbReference type="GO" id="GO:0004222">
    <property type="term" value="F:metalloendopeptidase activity"/>
    <property type="evidence" value="ECO:0007669"/>
    <property type="project" value="InterPro"/>
</dbReference>
<dbReference type="Proteomes" id="UP000762676">
    <property type="component" value="Unassembled WGS sequence"/>
</dbReference>
<sequence length="132" mass="15017">MKAFISVTVLRLNAPFEFNGTKTVGESTSDNLGILLAYRAYEELVKEKGEEENMADLGLNPKQVFFLSYAQIKCAKETQVFLRRRMKDYKHPAPRFRLVGVLRNSPEFAEAYNCPLGSPMNPEEKCSRIYGS</sequence>
<dbReference type="InterPro" id="IPR024079">
    <property type="entry name" value="MetalloPept_cat_dom_sf"/>
</dbReference>
<comment type="caution">
    <text evidence="3">The sequence shown here is derived from an EMBL/GenBank/DDBJ whole genome shotgun (WGS) entry which is preliminary data.</text>
</comment>
<dbReference type="PANTHER" id="PTHR11733">
    <property type="entry name" value="ZINC METALLOPROTEASE FAMILY M13 NEPRILYSIN-RELATED"/>
    <property type="match status" value="1"/>
</dbReference>
<organism evidence="3 4">
    <name type="scientific">Elysia marginata</name>
    <dbReference type="NCBI Taxonomy" id="1093978"/>
    <lineage>
        <taxon>Eukaryota</taxon>
        <taxon>Metazoa</taxon>
        <taxon>Spiralia</taxon>
        <taxon>Lophotrochozoa</taxon>
        <taxon>Mollusca</taxon>
        <taxon>Gastropoda</taxon>
        <taxon>Heterobranchia</taxon>
        <taxon>Euthyneura</taxon>
        <taxon>Panpulmonata</taxon>
        <taxon>Sacoglossa</taxon>
        <taxon>Placobranchoidea</taxon>
        <taxon>Plakobranchidae</taxon>
        <taxon>Elysia</taxon>
    </lineage>
</organism>
<dbReference type="InterPro" id="IPR018497">
    <property type="entry name" value="Peptidase_M13_C"/>
</dbReference>
<dbReference type="Gene3D" id="3.40.390.10">
    <property type="entry name" value="Collagenase (Catalytic Domain)"/>
    <property type="match status" value="1"/>
</dbReference>
<evidence type="ECO:0000313" key="3">
    <source>
        <dbReference type="EMBL" id="GFS12233.1"/>
    </source>
</evidence>
<evidence type="ECO:0000313" key="4">
    <source>
        <dbReference type="Proteomes" id="UP000762676"/>
    </source>
</evidence>
<gene>
    <name evidence="3" type="ORF">ElyMa_001366900</name>
</gene>
<keyword evidence="4" id="KW-1185">Reference proteome</keyword>
<dbReference type="PROSITE" id="PS51885">
    <property type="entry name" value="NEPRILYSIN"/>
    <property type="match status" value="1"/>
</dbReference>
<reference evidence="3 4" key="1">
    <citation type="journal article" date="2021" name="Elife">
        <title>Chloroplast acquisition without the gene transfer in kleptoplastic sea slugs, Plakobranchus ocellatus.</title>
        <authorList>
            <person name="Maeda T."/>
            <person name="Takahashi S."/>
            <person name="Yoshida T."/>
            <person name="Shimamura S."/>
            <person name="Takaki Y."/>
            <person name="Nagai Y."/>
            <person name="Toyoda A."/>
            <person name="Suzuki Y."/>
            <person name="Arimoto A."/>
            <person name="Ishii H."/>
            <person name="Satoh N."/>
            <person name="Nishiyama T."/>
            <person name="Hasebe M."/>
            <person name="Maruyama T."/>
            <person name="Minagawa J."/>
            <person name="Obokata J."/>
            <person name="Shigenobu S."/>
        </authorList>
    </citation>
    <scope>NUCLEOTIDE SEQUENCE [LARGE SCALE GENOMIC DNA]</scope>
</reference>
<comment type="similarity">
    <text evidence="1">Belongs to the peptidase M13 family.</text>
</comment>
<feature type="domain" description="Peptidase M13 C-terminal" evidence="2">
    <location>
        <begin position="14"/>
        <end position="127"/>
    </location>
</feature>